<dbReference type="AlphaFoldDB" id="A0AAU9Y691"/>
<proteinExistence type="predicted"/>
<keyword evidence="2" id="KW-1185">Reference proteome</keyword>
<accession>A0AAU9Y691</accession>
<organism evidence="1 2">
    <name type="scientific">Pocillopora meandrina</name>
    <dbReference type="NCBI Taxonomy" id="46732"/>
    <lineage>
        <taxon>Eukaryota</taxon>
        <taxon>Metazoa</taxon>
        <taxon>Cnidaria</taxon>
        <taxon>Anthozoa</taxon>
        <taxon>Hexacorallia</taxon>
        <taxon>Scleractinia</taxon>
        <taxon>Astrocoeniina</taxon>
        <taxon>Pocilloporidae</taxon>
        <taxon>Pocillopora</taxon>
    </lineage>
</organism>
<protein>
    <submittedName>
        <fullName evidence="1">Uncharacterized protein</fullName>
    </submittedName>
</protein>
<evidence type="ECO:0000313" key="2">
    <source>
        <dbReference type="Proteomes" id="UP001159428"/>
    </source>
</evidence>
<dbReference type="EMBL" id="CALNXJ010000169">
    <property type="protein sequence ID" value="CAH3168002.1"/>
    <property type="molecule type" value="Genomic_DNA"/>
</dbReference>
<dbReference type="Proteomes" id="UP001159428">
    <property type="component" value="Unassembled WGS sequence"/>
</dbReference>
<name>A0AAU9Y691_9CNID</name>
<evidence type="ECO:0000313" key="1">
    <source>
        <dbReference type="EMBL" id="CAH3168002.1"/>
    </source>
</evidence>
<comment type="caution">
    <text evidence="1">The sequence shown here is derived from an EMBL/GenBank/DDBJ whole genome shotgun (WGS) entry which is preliminary data.</text>
</comment>
<gene>
    <name evidence="1" type="ORF">PMEA_00007986</name>
</gene>
<feature type="non-terminal residue" evidence="1">
    <location>
        <position position="1"/>
    </location>
</feature>
<reference evidence="1 2" key="1">
    <citation type="submission" date="2022-05" db="EMBL/GenBank/DDBJ databases">
        <authorList>
            <consortium name="Genoscope - CEA"/>
            <person name="William W."/>
        </authorList>
    </citation>
    <scope>NUCLEOTIDE SEQUENCE [LARGE SCALE GENOMIC DNA]</scope>
</reference>
<sequence>AETCSYGTTCGCGEVVDYTDHIIRNVLVNGLYDPDIHKEVLGTLDILSKPVNDVIALVEQKEIVQNALPMSNLSALSAFQCLKTQASPTLIPSQVDQNREATCPECMGSFKVLT</sequence>